<reference evidence="2" key="2">
    <citation type="submission" date="2019-11" db="EMBL/GenBank/DDBJ databases">
        <authorList>
            <person name="Feng L."/>
        </authorList>
    </citation>
    <scope>NUCLEOTIDE SEQUENCE</scope>
    <source>
        <strain evidence="2">BfaecisLFYP10</strain>
    </source>
</reference>
<accession>A0A174HBR8</accession>
<evidence type="ECO:0000313" key="1">
    <source>
        <dbReference type="EMBL" id="CUO70469.1"/>
    </source>
</evidence>
<dbReference type="EMBL" id="CACRSZ010000078">
    <property type="protein sequence ID" value="VYT46203.1"/>
    <property type="molecule type" value="Genomic_DNA"/>
</dbReference>
<gene>
    <name evidence="2" type="ORF">BFLFYP10_03551</name>
    <name evidence="1" type="ORF">ERS852461_00886</name>
</gene>
<proteinExistence type="predicted"/>
<reference evidence="1 3" key="1">
    <citation type="submission" date="2015-09" db="EMBL/GenBank/DDBJ databases">
        <authorList>
            <consortium name="Pathogen Informatics"/>
        </authorList>
    </citation>
    <scope>NUCLEOTIDE SEQUENCE [LARGE SCALE GENOMIC DNA]</scope>
    <source>
        <strain evidence="1 3">2789STDY5834846</strain>
    </source>
</reference>
<protein>
    <submittedName>
        <fullName evidence="1">Uncharacterized protein</fullName>
    </submittedName>
</protein>
<dbReference type="EMBL" id="CZAE01000003">
    <property type="protein sequence ID" value="CUO70469.1"/>
    <property type="molecule type" value="Genomic_DNA"/>
</dbReference>
<evidence type="ECO:0000313" key="2">
    <source>
        <dbReference type="EMBL" id="VYT46203.1"/>
    </source>
</evidence>
<dbReference type="Proteomes" id="UP000095606">
    <property type="component" value="Unassembled WGS sequence"/>
</dbReference>
<organism evidence="1 3">
    <name type="scientific">Bacteroides faecis</name>
    <dbReference type="NCBI Taxonomy" id="674529"/>
    <lineage>
        <taxon>Bacteria</taxon>
        <taxon>Pseudomonadati</taxon>
        <taxon>Bacteroidota</taxon>
        <taxon>Bacteroidia</taxon>
        <taxon>Bacteroidales</taxon>
        <taxon>Bacteroidaceae</taxon>
        <taxon>Bacteroides</taxon>
    </lineage>
</organism>
<accession>A0A6N2WWL7</accession>
<name>A0A174HBR8_9BACE</name>
<dbReference type="AlphaFoldDB" id="A0A174HBR8"/>
<evidence type="ECO:0000313" key="3">
    <source>
        <dbReference type="Proteomes" id="UP000095606"/>
    </source>
</evidence>
<sequence>MGTKHFVHCFNNRVKVLCLNDVNNDKRIYLITKFVAEMREFDINN</sequence>